<dbReference type="GO" id="GO:0016050">
    <property type="term" value="P:vesicle organization"/>
    <property type="evidence" value="ECO:0007669"/>
    <property type="project" value="EnsemblFungi"/>
</dbReference>
<dbReference type="SUPFAM" id="SSF50978">
    <property type="entry name" value="WD40 repeat-like"/>
    <property type="match status" value="1"/>
</dbReference>
<keyword evidence="5" id="KW-1185">Reference proteome</keyword>
<reference evidence="4 5" key="1">
    <citation type="journal article" date="2011" name="Proc. Natl. Acad. Sci. U.S.A.">
        <title>Evolutionary erosion of yeast sex chromosomes by mating-type switching accidents.</title>
        <authorList>
            <person name="Gordon J.L."/>
            <person name="Armisen D."/>
            <person name="Proux-Wera E."/>
            <person name="Oheigeartaigh S.S."/>
            <person name="Byrne K.P."/>
            <person name="Wolfe K.H."/>
        </authorList>
    </citation>
    <scope>NUCLEOTIDE SEQUENCE [LARGE SCALE GENOMIC DNA]</scope>
    <source>
        <strain evidence="5">ATCC 76901 / BCRC 22586 / CBS 4309 / NBRC 1992 / NRRL Y-12630</strain>
    </source>
</reference>
<dbReference type="GO" id="GO:0032258">
    <property type="term" value="P:cytoplasm to vacuole targeting by the Cvt pathway"/>
    <property type="evidence" value="ECO:0007669"/>
    <property type="project" value="EnsemblFungi"/>
</dbReference>
<dbReference type="GO" id="GO:0032266">
    <property type="term" value="F:phosphatidylinositol-3-phosphate binding"/>
    <property type="evidence" value="ECO:0007669"/>
    <property type="project" value="EnsemblFungi"/>
</dbReference>
<dbReference type="FunCoup" id="G0VCH1">
    <property type="interactions" value="24"/>
</dbReference>
<dbReference type="GO" id="GO:0034727">
    <property type="term" value="P:piecemeal microautophagy of the nucleus"/>
    <property type="evidence" value="ECO:0007669"/>
    <property type="project" value="EnsemblFungi"/>
</dbReference>
<dbReference type="HOGENOM" id="CLU_025895_5_2_1"/>
<dbReference type="Gene3D" id="2.130.10.10">
    <property type="entry name" value="YVTN repeat-like/Quinoprotein amine dehydrogenase"/>
    <property type="match status" value="1"/>
</dbReference>
<dbReference type="GO" id="GO:0005768">
    <property type="term" value="C:endosome"/>
    <property type="evidence" value="ECO:0007669"/>
    <property type="project" value="EnsemblFungi"/>
</dbReference>
<dbReference type="GeneID" id="96902764"/>
<dbReference type="InterPro" id="IPR015943">
    <property type="entry name" value="WD40/YVTN_repeat-like_dom_sf"/>
</dbReference>
<dbReference type="GO" id="GO:0070273">
    <property type="term" value="F:phosphatidylinositol-4-phosphate binding"/>
    <property type="evidence" value="ECO:0007669"/>
    <property type="project" value="EnsemblFungi"/>
</dbReference>
<evidence type="ECO:0000256" key="3">
    <source>
        <dbReference type="ARBA" id="ARBA00025740"/>
    </source>
</evidence>
<keyword evidence="1" id="KW-0853">WD repeat</keyword>
<keyword evidence="2" id="KW-0677">Repeat</keyword>
<reference key="2">
    <citation type="submission" date="2011-08" db="EMBL/GenBank/DDBJ databases">
        <title>Genome sequence of Naumovozyma castellii.</title>
        <authorList>
            <person name="Gordon J.L."/>
            <person name="Armisen D."/>
            <person name="Proux-Wera E."/>
            <person name="OhEigeartaigh S.S."/>
            <person name="Byrne K.P."/>
            <person name="Wolfe K.H."/>
        </authorList>
    </citation>
    <scope>NUCLEOTIDE SEQUENCE</scope>
    <source>
        <strain>Type strain:CBS 4309</strain>
    </source>
</reference>
<dbReference type="GO" id="GO:0000422">
    <property type="term" value="P:autophagy of mitochondrion"/>
    <property type="evidence" value="ECO:0007669"/>
    <property type="project" value="EnsemblFungi"/>
</dbReference>
<dbReference type="PANTHER" id="PTHR11227">
    <property type="entry name" value="WD-REPEAT PROTEIN INTERACTING WITH PHOSPHOINOSIDES WIPI -RELATED"/>
    <property type="match status" value="1"/>
</dbReference>
<organism evidence="4 5">
    <name type="scientific">Naumovozyma castellii</name>
    <name type="common">Yeast</name>
    <name type="synonym">Saccharomyces castellii</name>
    <dbReference type="NCBI Taxonomy" id="27288"/>
    <lineage>
        <taxon>Eukaryota</taxon>
        <taxon>Fungi</taxon>
        <taxon>Dikarya</taxon>
        <taxon>Ascomycota</taxon>
        <taxon>Saccharomycotina</taxon>
        <taxon>Saccharomycetes</taxon>
        <taxon>Saccharomycetales</taxon>
        <taxon>Saccharomycetaceae</taxon>
        <taxon>Naumovozyma</taxon>
    </lineage>
</organism>
<dbReference type="EMBL" id="HE576754">
    <property type="protein sequence ID" value="CCC69181.1"/>
    <property type="molecule type" value="Genomic_DNA"/>
</dbReference>
<evidence type="ECO:0000313" key="5">
    <source>
        <dbReference type="Proteomes" id="UP000001640"/>
    </source>
</evidence>
<proteinExistence type="inferred from homology"/>
<dbReference type="GO" id="GO:0034497">
    <property type="term" value="P:protein localization to phagophore assembly site"/>
    <property type="evidence" value="ECO:0007669"/>
    <property type="project" value="EnsemblFungi"/>
</dbReference>
<dbReference type="InterPro" id="IPR048720">
    <property type="entry name" value="PROPPIN"/>
</dbReference>
<dbReference type="InterPro" id="IPR036322">
    <property type="entry name" value="WD40_repeat_dom_sf"/>
</dbReference>
<evidence type="ECO:0000256" key="1">
    <source>
        <dbReference type="ARBA" id="ARBA00022574"/>
    </source>
</evidence>
<comment type="similarity">
    <text evidence="3">Belongs to the WD repeat PROPPIN family.</text>
</comment>
<dbReference type="GO" id="GO:0000407">
    <property type="term" value="C:phagophore assembly site"/>
    <property type="evidence" value="ECO:0007669"/>
    <property type="project" value="EnsemblFungi"/>
</dbReference>
<dbReference type="AlphaFoldDB" id="G0VCH1"/>
<evidence type="ECO:0008006" key="6">
    <source>
        <dbReference type="Google" id="ProtNLM"/>
    </source>
</evidence>
<dbReference type="GO" id="GO:0005829">
    <property type="term" value="C:cytosol"/>
    <property type="evidence" value="ECO:0007669"/>
    <property type="project" value="EnsemblFungi"/>
</dbReference>
<dbReference type="InParanoid" id="G0VCH1"/>
<dbReference type="Pfam" id="PF21032">
    <property type="entry name" value="PROPPIN"/>
    <property type="match status" value="1"/>
</dbReference>
<protein>
    <recommendedName>
        <fullName evidence="6">Autophagy-related protein 21</fullName>
    </recommendedName>
</protein>
<dbReference type="GO" id="GO:0080025">
    <property type="term" value="F:phosphatidylinositol-3,5-bisphosphate binding"/>
    <property type="evidence" value="ECO:0007669"/>
    <property type="project" value="EnsemblFungi"/>
</dbReference>
<sequence>MKALNFNQDATCCVVTTAPHSLTIYNCDPFGKCFELDTRTRNNTGSNDSLDGTALDASVANEEDNGIIVQMLFSTSLVAIADRNQGVKKGKKLKIVNTKRKSTICEIVFPHEIVDVVMNRKRMCILLESDQIFIYDISCMKPMTTIDLWEDHIKSNSMVANIAENMRVQSDERNNTTRKRRNSVRSRLRPRIALSNDDRSILCYTAYSSNNNRPDSFLLNDIVVYDALNVKPLNYLNTVHKGNIACLAVSHDGKLVTTASDKGTIVRVFNTGVDMQFDSSNSLVYEFRRGSRPCNLYQLIFDRKTTKIGCVGDSDTIHIFRLSLNQDTDTAPELDSAEEELLEQNNDSSLKKVSKDHSKQLKHFLSKKIRESIPNQNLRRDFAHISMKESVRYCLGFPEEFPSQVYVAGDDGKFNVYSLPSTPGECVLMKTSIFN</sequence>
<dbReference type="RefSeq" id="XP_003675547.1">
    <property type="nucleotide sequence ID" value="XM_003675499.1"/>
</dbReference>
<evidence type="ECO:0000256" key="2">
    <source>
        <dbReference type="ARBA" id="ARBA00022737"/>
    </source>
</evidence>
<gene>
    <name evidence="4" type="primary">NCAS0C01910</name>
    <name evidence="4" type="ordered locus">NCAS_0C01910</name>
</gene>
<dbReference type="OrthoDB" id="1667587at2759"/>
<accession>G0VCH1</accession>
<dbReference type="KEGG" id="ncs:NCAS_0C01910"/>
<dbReference type="Proteomes" id="UP000001640">
    <property type="component" value="Chromosome 3"/>
</dbReference>
<evidence type="ECO:0000313" key="4">
    <source>
        <dbReference type="EMBL" id="CCC69181.1"/>
    </source>
</evidence>
<dbReference type="OMA" id="MNRKRMC"/>
<dbReference type="eggNOG" id="KOG2110">
    <property type="taxonomic scope" value="Eukaryota"/>
</dbReference>
<dbReference type="GO" id="GO:0000329">
    <property type="term" value="C:fungal-type vacuole membrane"/>
    <property type="evidence" value="ECO:0007669"/>
    <property type="project" value="EnsemblFungi"/>
</dbReference>
<name>G0VCH1_NAUCA</name>
<dbReference type="STRING" id="1064592.G0VCH1"/>